<keyword evidence="5" id="KW-1185">Reference proteome</keyword>
<dbReference type="PROSITE" id="PS50075">
    <property type="entry name" value="CARRIER"/>
    <property type="match status" value="1"/>
</dbReference>
<dbReference type="Gene3D" id="1.10.1200.10">
    <property type="entry name" value="ACP-like"/>
    <property type="match status" value="1"/>
</dbReference>
<keyword evidence="1" id="KW-0596">Phosphopantetheine</keyword>
<sequence>MRDRIKNRVIALVRKISDRSIEISSQSHLFDDAGLDSISSIQLVVEIEQIYGIDIMEQVMRGEVQYVDELIQCIYIHKI</sequence>
<evidence type="ECO:0000313" key="4">
    <source>
        <dbReference type="EMBL" id="MBD2847464.1"/>
    </source>
</evidence>
<evidence type="ECO:0000256" key="1">
    <source>
        <dbReference type="ARBA" id="ARBA00022450"/>
    </source>
</evidence>
<gene>
    <name evidence="4" type="ORF">IDH44_19875</name>
</gene>
<dbReference type="PROSITE" id="PS00012">
    <property type="entry name" value="PHOSPHOPANTETHEINE"/>
    <property type="match status" value="1"/>
</dbReference>
<dbReference type="EMBL" id="JACXIZ010000038">
    <property type="protein sequence ID" value="MBD2847464.1"/>
    <property type="molecule type" value="Genomic_DNA"/>
</dbReference>
<dbReference type="Proteomes" id="UP000621560">
    <property type="component" value="Unassembled WGS sequence"/>
</dbReference>
<dbReference type="InterPro" id="IPR009081">
    <property type="entry name" value="PP-bd_ACP"/>
</dbReference>
<protein>
    <recommendedName>
        <fullName evidence="3">Carrier domain-containing protein</fullName>
    </recommendedName>
</protein>
<evidence type="ECO:0000256" key="2">
    <source>
        <dbReference type="ARBA" id="ARBA00022553"/>
    </source>
</evidence>
<dbReference type="RefSeq" id="WP_190920570.1">
    <property type="nucleotide sequence ID" value="NZ_JACXIZ010000038.1"/>
</dbReference>
<evidence type="ECO:0000259" key="3">
    <source>
        <dbReference type="PROSITE" id="PS50075"/>
    </source>
</evidence>
<dbReference type="SUPFAM" id="SSF47336">
    <property type="entry name" value="ACP-like"/>
    <property type="match status" value="1"/>
</dbReference>
<evidence type="ECO:0000313" key="5">
    <source>
        <dbReference type="Proteomes" id="UP000621560"/>
    </source>
</evidence>
<reference evidence="4" key="1">
    <citation type="submission" date="2020-09" db="EMBL/GenBank/DDBJ databases">
        <title>A novel bacterium of genus Paenibacillus, isolated from South China Sea.</title>
        <authorList>
            <person name="Huang H."/>
            <person name="Mo K."/>
            <person name="Hu Y."/>
        </authorList>
    </citation>
    <scope>NUCLEOTIDE SEQUENCE</scope>
    <source>
        <strain evidence="4">IB182496</strain>
    </source>
</reference>
<name>A0A927BXZ2_9BACL</name>
<dbReference type="Pfam" id="PF00550">
    <property type="entry name" value="PP-binding"/>
    <property type="match status" value="1"/>
</dbReference>
<keyword evidence="2" id="KW-0597">Phosphoprotein</keyword>
<dbReference type="InterPro" id="IPR006162">
    <property type="entry name" value="Ppantetheine_attach_site"/>
</dbReference>
<proteinExistence type="predicted"/>
<feature type="domain" description="Carrier" evidence="3">
    <location>
        <begin position="1"/>
        <end position="78"/>
    </location>
</feature>
<dbReference type="InterPro" id="IPR036736">
    <property type="entry name" value="ACP-like_sf"/>
</dbReference>
<comment type="caution">
    <text evidence="4">The sequence shown here is derived from an EMBL/GenBank/DDBJ whole genome shotgun (WGS) entry which is preliminary data.</text>
</comment>
<organism evidence="4 5">
    <name type="scientific">Paenibacillus sabuli</name>
    <dbReference type="NCBI Taxonomy" id="2772509"/>
    <lineage>
        <taxon>Bacteria</taxon>
        <taxon>Bacillati</taxon>
        <taxon>Bacillota</taxon>
        <taxon>Bacilli</taxon>
        <taxon>Bacillales</taxon>
        <taxon>Paenibacillaceae</taxon>
        <taxon>Paenibacillus</taxon>
    </lineage>
</organism>
<dbReference type="AlphaFoldDB" id="A0A927BXZ2"/>
<accession>A0A927BXZ2</accession>